<dbReference type="PANTHER" id="PTHR43527">
    <property type="entry name" value="4-DIPHOSPHOCYTIDYL-2-C-METHYL-D-ERYTHRITOL KINASE, CHLOROPLASTIC"/>
    <property type="match status" value="1"/>
</dbReference>
<keyword evidence="5 10" id="KW-0547">Nucleotide-binding</keyword>
<organism evidence="13 14">
    <name type="scientific">Oceanibacterium hippocampi</name>
    <dbReference type="NCBI Taxonomy" id="745714"/>
    <lineage>
        <taxon>Bacteria</taxon>
        <taxon>Pseudomonadati</taxon>
        <taxon>Pseudomonadota</taxon>
        <taxon>Alphaproteobacteria</taxon>
        <taxon>Sneathiellales</taxon>
        <taxon>Sneathiellaceae</taxon>
        <taxon>Oceanibacterium</taxon>
    </lineage>
</organism>
<dbReference type="NCBIfam" id="NF011202">
    <property type="entry name" value="PRK14608.1"/>
    <property type="match status" value="1"/>
</dbReference>
<accession>A0A1Y5S7T5</accession>
<evidence type="ECO:0000256" key="3">
    <source>
        <dbReference type="ARBA" id="ARBA00017473"/>
    </source>
</evidence>
<name>A0A1Y5S7T5_9PROT</name>
<dbReference type="OrthoDB" id="9809438at2"/>
<dbReference type="UniPathway" id="UPA00056">
    <property type="reaction ID" value="UER00094"/>
</dbReference>
<dbReference type="GO" id="GO:0019288">
    <property type="term" value="P:isopentenyl diphosphate biosynthetic process, methylerythritol 4-phosphate pathway"/>
    <property type="evidence" value="ECO:0007669"/>
    <property type="project" value="UniProtKB-UniRule"/>
</dbReference>
<feature type="domain" description="GHMP kinase C-terminal" evidence="12">
    <location>
        <begin position="227"/>
        <end position="277"/>
    </location>
</feature>
<feature type="active site" evidence="10">
    <location>
        <position position="25"/>
    </location>
</feature>
<evidence type="ECO:0000256" key="6">
    <source>
        <dbReference type="ARBA" id="ARBA00022777"/>
    </source>
</evidence>
<keyword evidence="8 10" id="KW-0414">Isoprene biosynthesis</keyword>
<dbReference type="InterPro" id="IPR014721">
    <property type="entry name" value="Ribsml_uS5_D2-typ_fold_subgr"/>
</dbReference>
<gene>
    <name evidence="10 13" type="primary">ispE</name>
    <name evidence="13" type="ORF">OCH7691_01328</name>
</gene>
<dbReference type="PANTHER" id="PTHR43527:SF2">
    <property type="entry name" value="4-DIPHOSPHOCYTIDYL-2-C-METHYL-D-ERYTHRITOL KINASE, CHLOROPLASTIC"/>
    <property type="match status" value="1"/>
</dbReference>
<evidence type="ECO:0000256" key="2">
    <source>
        <dbReference type="ARBA" id="ARBA00012052"/>
    </source>
</evidence>
<comment type="pathway">
    <text evidence="10">Isoprenoid biosynthesis; isopentenyl diphosphate biosynthesis via DXP pathway; isopentenyl diphosphate from 1-deoxy-D-xylulose 5-phosphate: step 3/6.</text>
</comment>
<keyword evidence="4 10" id="KW-0808">Transferase</keyword>
<evidence type="ECO:0000313" key="13">
    <source>
        <dbReference type="EMBL" id="SLN34102.1"/>
    </source>
</evidence>
<feature type="binding site" evidence="10">
    <location>
        <begin position="112"/>
        <end position="122"/>
    </location>
    <ligand>
        <name>ATP</name>
        <dbReference type="ChEBI" id="CHEBI:30616"/>
    </ligand>
</feature>
<evidence type="ECO:0000256" key="10">
    <source>
        <dbReference type="HAMAP-Rule" id="MF_00061"/>
    </source>
</evidence>
<dbReference type="GO" id="GO:0016114">
    <property type="term" value="P:terpenoid biosynthetic process"/>
    <property type="evidence" value="ECO:0007669"/>
    <property type="project" value="UniProtKB-UniRule"/>
</dbReference>
<dbReference type="Pfam" id="PF00288">
    <property type="entry name" value="GHMP_kinases_N"/>
    <property type="match status" value="1"/>
</dbReference>
<dbReference type="RefSeq" id="WP_085882556.1">
    <property type="nucleotide sequence ID" value="NZ_FWFR01000001.1"/>
</dbReference>
<comment type="catalytic activity">
    <reaction evidence="10">
        <text>4-CDP-2-C-methyl-D-erythritol + ATP = 4-CDP-2-C-methyl-D-erythritol 2-phosphate + ADP + H(+)</text>
        <dbReference type="Rhea" id="RHEA:18437"/>
        <dbReference type="ChEBI" id="CHEBI:15378"/>
        <dbReference type="ChEBI" id="CHEBI:30616"/>
        <dbReference type="ChEBI" id="CHEBI:57823"/>
        <dbReference type="ChEBI" id="CHEBI:57919"/>
        <dbReference type="ChEBI" id="CHEBI:456216"/>
        <dbReference type="EC" id="2.7.1.148"/>
    </reaction>
</comment>
<dbReference type="Gene3D" id="3.30.70.890">
    <property type="entry name" value="GHMP kinase, C-terminal domain"/>
    <property type="match status" value="1"/>
</dbReference>
<dbReference type="Gene3D" id="3.30.230.10">
    <property type="match status" value="1"/>
</dbReference>
<dbReference type="HAMAP" id="MF_00061">
    <property type="entry name" value="IspE"/>
    <property type="match status" value="1"/>
</dbReference>
<feature type="domain" description="GHMP kinase N-terminal" evidence="11">
    <location>
        <begin position="84"/>
        <end position="161"/>
    </location>
</feature>
<dbReference type="Proteomes" id="UP000193200">
    <property type="component" value="Unassembled WGS sequence"/>
</dbReference>
<dbReference type="InterPro" id="IPR013750">
    <property type="entry name" value="GHMP_kinase_C_dom"/>
</dbReference>
<evidence type="ECO:0000259" key="12">
    <source>
        <dbReference type="Pfam" id="PF08544"/>
    </source>
</evidence>
<evidence type="ECO:0000256" key="4">
    <source>
        <dbReference type="ARBA" id="ARBA00022679"/>
    </source>
</evidence>
<evidence type="ECO:0000313" key="14">
    <source>
        <dbReference type="Proteomes" id="UP000193200"/>
    </source>
</evidence>
<dbReference type="InParanoid" id="A0A1Y5S7T5"/>
<dbReference type="EMBL" id="FWFR01000001">
    <property type="protein sequence ID" value="SLN34102.1"/>
    <property type="molecule type" value="Genomic_DNA"/>
</dbReference>
<dbReference type="AlphaFoldDB" id="A0A1Y5S7T5"/>
<dbReference type="Pfam" id="PF08544">
    <property type="entry name" value="GHMP_kinases_C"/>
    <property type="match status" value="1"/>
</dbReference>
<dbReference type="PIRSF" id="PIRSF010376">
    <property type="entry name" value="IspE"/>
    <property type="match status" value="1"/>
</dbReference>
<evidence type="ECO:0000256" key="9">
    <source>
        <dbReference type="ARBA" id="ARBA00032554"/>
    </source>
</evidence>
<evidence type="ECO:0000256" key="8">
    <source>
        <dbReference type="ARBA" id="ARBA00023229"/>
    </source>
</evidence>
<dbReference type="NCBIfam" id="TIGR00154">
    <property type="entry name" value="ispE"/>
    <property type="match status" value="1"/>
</dbReference>
<comment type="function">
    <text evidence="10">Catalyzes the phosphorylation of the position 2 hydroxy group of 4-diphosphocytidyl-2C-methyl-D-erythritol.</text>
</comment>
<protein>
    <recommendedName>
        <fullName evidence="3 10">4-diphosphocytidyl-2-C-methyl-D-erythritol kinase</fullName>
        <shortName evidence="10">CMK</shortName>
        <ecNumber evidence="2 10">2.7.1.148</ecNumber>
    </recommendedName>
    <alternativeName>
        <fullName evidence="9 10">4-(cytidine-5'-diphospho)-2-C-methyl-D-erythritol kinase</fullName>
    </alternativeName>
</protein>
<dbReference type="GO" id="GO:0005524">
    <property type="term" value="F:ATP binding"/>
    <property type="evidence" value="ECO:0007669"/>
    <property type="project" value="UniProtKB-UniRule"/>
</dbReference>
<evidence type="ECO:0000256" key="7">
    <source>
        <dbReference type="ARBA" id="ARBA00022840"/>
    </source>
</evidence>
<evidence type="ECO:0000256" key="1">
    <source>
        <dbReference type="ARBA" id="ARBA00009684"/>
    </source>
</evidence>
<dbReference type="SUPFAM" id="SSF55060">
    <property type="entry name" value="GHMP Kinase, C-terminal domain"/>
    <property type="match status" value="1"/>
</dbReference>
<evidence type="ECO:0000256" key="5">
    <source>
        <dbReference type="ARBA" id="ARBA00022741"/>
    </source>
</evidence>
<dbReference type="FunCoup" id="A0A1Y5S7T5">
    <property type="interactions" value="292"/>
</dbReference>
<dbReference type="InterPro" id="IPR036554">
    <property type="entry name" value="GHMP_kinase_C_sf"/>
</dbReference>
<dbReference type="InterPro" id="IPR020568">
    <property type="entry name" value="Ribosomal_Su5_D2-typ_SF"/>
</dbReference>
<dbReference type="InterPro" id="IPR004424">
    <property type="entry name" value="IspE"/>
</dbReference>
<feature type="active site" evidence="10">
    <location>
        <position position="154"/>
    </location>
</feature>
<proteinExistence type="inferred from homology"/>
<dbReference type="GO" id="GO:0050515">
    <property type="term" value="F:4-(cytidine 5'-diphospho)-2-C-methyl-D-erythritol kinase activity"/>
    <property type="evidence" value="ECO:0007669"/>
    <property type="project" value="UniProtKB-UniRule"/>
</dbReference>
<keyword evidence="7 10" id="KW-0067">ATP-binding</keyword>
<keyword evidence="6 10" id="KW-0418">Kinase</keyword>
<dbReference type="InterPro" id="IPR006204">
    <property type="entry name" value="GHMP_kinase_N_dom"/>
</dbReference>
<evidence type="ECO:0000259" key="11">
    <source>
        <dbReference type="Pfam" id="PF00288"/>
    </source>
</evidence>
<dbReference type="SUPFAM" id="SSF54211">
    <property type="entry name" value="Ribosomal protein S5 domain 2-like"/>
    <property type="match status" value="1"/>
</dbReference>
<reference evidence="13 14" key="1">
    <citation type="submission" date="2017-03" db="EMBL/GenBank/DDBJ databases">
        <authorList>
            <person name="Afonso C.L."/>
            <person name="Miller P.J."/>
            <person name="Scott M.A."/>
            <person name="Spackman E."/>
            <person name="Goraichik I."/>
            <person name="Dimitrov K.M."/>
            <person name="Suarez D.L."/>
            <person name="Swayne D.E."/>
        </authorList>
    </citation>
    <scope>NUCLEOTIDE SEQUENCE [LARGE SCALE GENOMIC DNA]</scope>
    <source>
        <strain evidence="13 14">CECT 7691</strain>
    </source>
</reference>
<comment type="similarity">
    <text evidence="1 10">Belongs to the GHMP kinase family. IspE subfamily.</text>
</comment>
<dbReference type="EC" id="2.7.1.148" evidence="2 10"/>
<keyword evidence="14" id="KW-1185">Reference proteome</keyword>
<sequence>MPRPPTRPGETEPVPARRVRHAPAKINLYLQVTGRRPDGYHLLDSLVVFAGAGAADRIRVEAAPDLAFAVEGPFAAAVPAGPDNLVMRAAARLRQRFGIAAGARITLDKALPVAAGIGGGSADAAAALSLLSELWAIPTDDPAFAALALELGADVPVCLAGRPTLMRGIGDHLRDAPPLPAFDILLANDGGALLTADVFRALDGRFAAAPPALPAIPDFMGLVTVLAARRNDLEAPALALRPALGAVLEALRGLDGAALARMSGSGGTCYAILPPGAGPGAAATLAARRPGWWIATDRVGGQ</sequence>